<evidence type="ECO:0000256" key="6">
    <source>
        <dbReference type="ARBA" id="ARBA00023242"/>
    </source>
</evidence>
<feature type="region of interest" description="Disordered" evidence="7">
    <location>
        <begin position="898"/>
        <end position="922"/>
    </location>
</feature>
<dbReference type="OrthoDB" id="760868at2759"/>
<dbReference type="GO" id="GO:0031267">
    <property type="term" value="F:small GTPase binding"/>
    <property type="evidence" value="ECO:0007669"/>
    <property type="project" value="InterPro"/>
</dbReference>
<evidence type="ECO:0000259" key="8">
    <source>
        <dbReference type="PROSITE" id="PS50166"/>
    </source>
</evidence>
<dbReference type="FunFam" id="1.25.10.10:FF:000244">
    <property type="entry name" value="Nonsense-mediated mRNA decay protein"/>
    <property type="match status" value="1"/>
</dbReference>
<dbReference type="GO" id="GO:0005635">
    <property type="term" value="C:nuclear envelope"/>
    <property type="evidence" value="ECO:0007669"/>
    <property type="project" value="TreeGrafter"/>
</dbReference>
<keyword evidence="3" id="KW-0813">Transport</keyword>
<dbReference type="GO" id="GO:0005829">
    <property type="term" value="C:cytosol"/>
    <property type="evidence" value="ECO:0007669"/>
    <property type="project" value="TreeGrafter"/>
</dbReference>
<evidence type="ECO:0000256" key="1">
    <source>
        <dbReference type="ARBA" id="ARBA00004123"/>
    </source>
</evidence>
<dbReference type="PANTHER" id="PTHR10997">
    <property type="entry name" value="IMPORTIN-7, 8, 11"/>
    <property type="match status" value="1"/>
</dbReference>
<evidence type="ECO:0000313" key="9">
    <source>
        <dbReference type="EMBL" id="RPA87222.1"/>
    </source>
</evidence>
<dbReference type="InterPro" id="IPR001494">
    <property type="entry name" value="Importin-beta_N"/>
</dbReference>
<name>A0A3N4IM69_ASCIM</name>
<keyword evidence="5" id="KW-0653">Protein transport</keyword>
<keyword evidence="6" id="KW-0539">Nucleus</keyword>
<evidence type="ECO:0000256" key="5">
    <source>
        <dbReference type="ARBA" id="ARBA00022927"/>
    </source>
</evidence>
<reference evidence="9 10" key="1">
    <citation type="journal article" date="2018" name="Nat. Ecol. Evol.">
        <title>Pezizomycetes genomes reveal the molecular basis of ectomycorrhizal truffle lifestyle.</title>
        <authorList>
            <person name="Murat C."/>
            <person name="Payen T."/>
            <person name="Noel B."/>
            <person name="Kuo A."/>
            <person name="Morin E."/>
            <person name="Chen J."/>
            <person name="Kohler A."/>
            <person name="Krizsan K."/>
            <person name="Balestrini R."/>
            <person name="Da Silva C."/>
            <person name="Montanini B."/>
            <person name="Hainaut M."/>
            <person name="Levati E."/>
            <person name="Barry K.W."/>
            <person name="Belfiori B."/>
            <person name="Cichocki N."/>
            <person name="Clum A."/>
            <person name="Dockter R.B."/>
            <person name="Fauchery L."/>
            <person name="Guy J."/>
            <person name="Iotti M."/>
            <person name="Le Tacon F."/>
            <person name="Lindquist E.A."/>
            <person name="Lipzen A."/>
            <person name="Malagnac F."/>
            <person name="Mello A."/>
            <person name="Molinier V."/>
            <person name="Miyauchi S."/>
            <person name="Poulain J."/>
            <person name="Riccioni C."/>
            <person name="Rubini A."/>
            <person name="Sitrit Y."/>
            <person name="Splivallo R."/>
            <person name="Traeger S."/>
            <person name="Wang M."/>
            <person name="Zifcakova L."/>
            <person name="Wipf D."/>
            <person name="Zambonelli A."/>
            <person name="Paolocci F."/>
            <person name="Nowrousian M."/>
            <person name="Ottonello S."/>
            <person name="Baldrian P."/>
            <person name="Spatafora J.W."/>
            <person name="Henrissat B."/>
            <person name="Nagy L.G."/>
            <person name="Aury J.M."/>
            <person name="Wincker P."/>
            <person name="Grigoriev I.V."/>
            <person name="Bonfante P."/>
            <person name="Martin F.M."/>
        </authorList>
    </citation>
    <scope>NUCLEOTIDE SEQUENCE [LARGE SCALE GENOMIC DNA]</scope>
    <source>
        <strain evidence="9 10">RN42</strain>
    </source>
</reference>
<dbReference type="AlphaFoldDB" id="A0A3N4IM69"/>
<comment type="subcellular location">
    <subcellularLocation>
        <location evidence="2">Cytoplasm</location>
    </subcellularLocation>
    <subcellularLocation>
        <location evidence="1">Nucleus</location>
    </subcellularLocation>
</comment>
<feature type="compositionally biased region" description="Acidic residues" evidence="7">
    <location>
        <begin position="906"/>
        <end position="922"/>
    </location>
</feature>
<organism evidence="9 10">
    <name type="scientific">Ascobolus immersus RN42</name>
    <dbReference type="NCBI Taxonomy" id="1160509"/>
    <lineage>
        <taxon>Eukaryota</taxon>
        <taxon>Fungi</taxon>
        <taxon>Dikarya</taxon>
        <taxon>Ascomycota</taxon>
        <taxon>Pezizomycotina</taxon>
        <taxon>Pezizomycetes</taxon>
        <taxon>Pezizales</taxon>
        <taxon>Ascobolaceae</taxon>
        <taxon>Ascobolus</taxon>
    </lineage>
</organism>
<dbReference type="InterPro" id="IPR016024">
    <property type="entry name" value="ARM-type_fold"/>
</dbReference>
<dbReference type="PANTHER" id="PTHR10997:SF18">
    <property type="entry name" value="D-IMPORTIN 7_RANBP7"/>
    <property type="match status" value="1"/>
</dbReference>
<dbReference type="Gene3D" id="1.25.10.10">
    <property type="entry name" value="Leucine-rich Repeat Variant"/>
    <property type="match status" value="1"/>
</dbReference>
<dbReference type="InterPro" id="IPR013713">
    <property type="entry name" value="XPO2_central"/>
</dbReference>
<evidence type="ECO:0000313" key="10">
    <source>
        <dbReference type="Proteomes" id="UP000275078"/>
    </source>
</evidence>
<dbReference type="EMBL" id="ML119647">
    <property type="protein sequence ID" value="RPA87222.1"/>
    <property type="molecule type" value="Genomic_DNA"/>
</dbReference>
<dbReference type="SMART" id="SM00913">
    <property type="entry name" value="IBN_N"/>
    <property type="match status" value="1"/>
</dbReference>
<evidence type="ECO:0000256" key="4">
    <source>
        <dbReference type="ARBA" id="ARBA00022490"/>
    </source>
</evidence>
<proteinExistence type="predicted"/>
<dbReference type="Pfam" id="PF03810">
    <property type="entry name" value="IBN_N"/>
    <property type="match status" value="1"/>
</dbReference>
<protein>
    <submittedName>
        <fullName evidence="9">ARM repeat-containing protein</fullName>
    </submittedName>
</protein>
<dbReference type="Pfam" id="PF08506">
    <property type="entry name" value="Cse1"/>
    <property type="match status" value="1"/>
</dbReference>
<dbReference type="STRING" id="1160509.A0A3N4IM69"/>
<dbReference type="SUPFAM" id="SSF48371">
    <property type="entry name" value="ARM repeat"/>
    <property type="match status" value="1"/>
</dbReference>
<keyword evidence="10" id="KW-1185">Reference proteome</keyword>
<sequence>MDVAGLRNCIASTLTANAEIRQTAEQQLKQAESSPGFIGALLDIVASEQDANVRLSSVVYLKNRVTRAWDSSDDYAGSSHKPIPEGEKPAFRDRLIPLLAQASPQVRQHILTIIGKILNYDFPDAWPNYVEITMNLLTTSDIQSVYAGLQCLSALCRTFRFKTKDAREDFDRVSEVAFPIILQIGTRLLDETSAEAGEMMKLILKCYKHAIFMDLAPHLQAETAIVPWATLFIKVVEKETPQEALGEDIDERAQHPWWKAKKWAYSNLNRLFVRYGNPNTLSKGNGDSYMEFSKSFIINFAPSILTAYLRQIDLWVSKQIWLSKVCLSFIVSYLDECVKPKTTWEHLKPHMNSLVAHVLFPLLCQTPEDLELFEDDPAEYLHRKLKLDFYEDVASPDVAAVNFLNTVAKHRRKQTFTILNFINEVVNRYEAATEAEKNHVEKEGALRMIGTLSSIILAKKSPVADKVEYFFVRHVFPEFRSAHGYLRARACNVLEKFSDLNFEDQNNIIVIYQNILACLEDPALPVRIEAALALQTLIRHDAIRTAMQQNITHIMQQLLKLTNEVELDQLANVMEEFVEVFASELTPFAVELTEQLRDTYLRIIGDIIEKGGNDEDGILTDDKSITALGVLQTIGTLILTLESTPEVLLHLENVLVPVITTTLENRLYDLYNEVFEIIDSCTFSAKSISPTMWAVFELVHRTFKDRAEIYVEDMLPALDNYITYGSEMLRQNQGYFEAIIDIIQTIFTHDKLGAMDRICGCKLAESVLLSVRGGADQYLAGFVEIGMTKLTNDKEPKVRSYQIHLLEMVINCVYYNPLATLHVLEAHNWTNSFFTLWFTNIDHFRRVHDKKLSIVAIVSLLQLGPEQIPASVQPGWHRLLQGVVRLFDTLPVAMKNREEATKDPYGGEEYDDGADSDGWEESADAWDNEAEDVEDDIGNDESAYLEFLSGDGLDDYDDDDDLDEESLIESQLDKIEPYTLFRDTFVMLKASHPQLYENLTNALSRDEQAVLESVVEIASTHDVAAAQLANGS</sequence>
<dbReference type="Proteomes" id="UP000275078">
    <property type="component" value="Unassembled WGS sequence"/>
</dbReference>
<gene>
    <name evidence="9" type="ORF">BJ508DRAFT_301330</name>
</gene>
<feature type="domain" description="Importin N-terminal" evidence="8">
    <location>
        <begin position="24"/>
        <end position="101"/>
    </location>
</feature>
<keyword evidence="4" id="KW-0963">Cytoplasm</keyword>
<dbReference type="GO" id="GO:0006606">
    <property type="term" value="P:protein import into nucleus"/>
    <property type="evidence" value="ECO:0007669"/>
    <property type="project" value="TreeGrafter"/>
</dbReference>
<dbReference type="InterPro" id="IPR011989">
    <property type="entry name" value="ARM-like"/>
</dbReference>
<dbReference type="PROSITE" id="PS50166">
    <property type="entry name" value="IMPORTIN_B_NT"/>
    <property type="match status" value="1"/>
</dbReference>
<evidence type="ECO:0000256" key="7">
    <source>
        <dbReference type="SAM" id="MobiDB-lite"/>
    </source>
</evidence>
<accession>A0A3N4IM69</accession>
<evidence type="ECO:0000256" key="2">
    <source>
        <dbReference type="ARBA" id="ARBA00004496"/>
    </source>
</evidence>
<evidence type="ECO:0000256" key="3">
    <source>
        <dbReference type="ARBA" id="ARBA00022448"/>
    </source>
</evidence>